<evidence type="ECO:0000256" key="1">
    <source>
        <dbReference type="SAM" id="MobiDB-lite"/>
    </source>
</evidence>
<dbReference type="AlphaFoldDB" id="A0A9N7UBY5"/>
<dbReference type="EMBL" id="CADEAL010001068">
    <property type="protein sequence ID" value="CAB1428585.1"/>
    <property type="molecule type" value="Genomic_DNA"/>
</dbReference>
<feature type="compositionally biased region" description="Basic and acidic residues" evidence="1">
    <location>
        <begin position="60"/>
        <end position="85"/>
    </location>
</feature>
<gene>
    <name evidence="2" type="ORF">PLEPLA_LOCUS16558</name>
</gene>
<keyword evidence="3" id="KW-1185">Reference proteome</keyword>
<accession>A0A9N7UBY5</accession>
<comment type="caution">
    <text evidence="2">The sequence shown here is derived from an EMBL/GenBank/DDBJ whole genome shotgun (WGS) entry which is preliminary data.</text>
</comment>
<reference evidence="2" key="1">
    <citation type="submission" date="2020-03" db="EMBL/GenBank/DDBJ databases">
        <authorList>
            <person name="Weist P."/>
        </authorList>
    </citation>
    <scope>NUCLEOTIDE SEQUENCE</scope>
</reference>
<dbReference type="Proteomes" id="UP001153269">
    <property type="component" value="Unassembled WGS sequence"/>
</dbReference>
<evidence type="ECO:0000313" key="3">
    <source>
        <dbReference type="Proteomes" id="UP001153269"/>
    </source>
</evidence>
<sequence>MGAGVAWRGQGAVNEYLSENIFQSLAHRPTQRLWEGRRRGRGRDRKETQAVTAGQRCRRFREEEDKRRRQTERMSERAADEEESRYMALDERANRAGGARLVLARCCYPSDI</sequence>
<organism evidence="2 3">
    <name type="scientific">Pleuronectes platessa</name>
    <name type="common">European plaice</name>
    <dbReference type="NCBI Taxonomy" id="8262"/>
    <lineage>
        <taxon>Eukaryota</taxon>
        <taxon>Metazoa</taxon>
        <taxon>Chordata</taxon>
        <taxon>Craniata</taxon>
        <taxon>Vertebrata</taxon>
        <taxon>Euteleostomi</taxon>
        <taxon>Actinopterygii</taxon>
        <taxon>Neopterygii</taxon>
        <taxon>Teleostei</taxon>
        <taxon>Neoteleostei</taxon>
        <taxon>Acanthomorphata</taxon>
        <taxon>Carangaria</taxon>
        <taxon>Pleuronectiformes</taxon>
        <taxon>Pleuronectoidei</taxon>
        <taxon>Pleuronectidae</taxon>
        <taxon>Pleuronectes</taxon>
    </lineage>
</organism>
<proteinExistence type="predicted"/>
<name>A0A9N7UBY5_PLEPL</name>
<feature type="region of interest" description="Disordered" evidence="1">
    <location>
        <begin position="33"/>
        <end position="85"/>
    </location>
</feature>
<evidence type="ECO:0000313" key="2">
    <source>
        <dbReference type="EMBL" id="CAB1428585.1"/>
    </source>
</evidence>
<protein>
    <submittedName>
        <fullName evidence="2">Uncharacterized protein</fullName>
    </submittedName>
</protein>